<sequence length="98" mass="10786">MADYPTLREVASKALHAGMFAHKSDCEECSAKMLADTIAAEWHKSRTIENADELAELIDRYGHEVVLLDAHGGACQGSYDFDPDQFPARVLHLPGVDD</sequence>
<dbReference type="KEGG" id="vg:23679551"/>
<accession>A0A068F8N3</accession>
<proteinExistence type="predicted"/>
<dbReference type="GeneID" id="23679551"/>
<dbReference type="RefSeq" id="YP_009124788.1">
    <property type="nucleotide sequence ID" value="NC_026590.1"/>
</dbReference>
<keyword evidence="2" id="KW-1185">Reference proteome</keyword>
<dbReference type="Proteomes" id="UP000027491">
    <property type="component" value="Segment"/>
</dbReference>
<protein>
    <submittedName>
        <fullName evidence="1">Uncharacterized protein</fullName>
    </submittedName>
</protein>
<evidence type="ECO:0000313" key="1">
    <source>
        <dbReference type="EMBL" id="AID58865.1"/>
    </source>
</evidence>
<reference evidence="1 2" key="1">
    <citation type="submission" date="2014-03" db="EMBL/GenBank/DDBJ databases">
        <authorList>
            <person name="Yoder B.A."/>
            <person name="Colicchio M.A."/>
            <person name="Schafer C.E."/>
            <person name="Abrahim M.R."/>
            <person name="Adkins N.L."/>
            <person name="Burke K.A."/>
            <person name="Churilla B.M."/>
            <person name="Cohen K.L."/>
            <person name="Fasoranti T.O."/>
            <person name="Genkil J.S."/>
            <person name="Kramer Z.J."/>
            <person name="Prout A.K."/>
            <person name="Schwarz A.G."/>
            <person name="Tish M."/>
            <person name="Vispute N."/>
            <person name="Wilkes K.E."/>
            <person name="Williams C.R."/>
            <person name="Xiao X."/>
            <person name="Yu V.J."/>
            <person name="Lapin J.S."/>
            <person name="Ott C.T."/>
            <person name="Walburn T.D."/>
            <person name="Bradley K.W."/>
            <person name="Clarke D.Q."/>
            <person name="Lewis M.F."/>
            <person name="Barker L.P."/>
            <person name="Bailey C."/>
            <person name="Asai D.J."/>
            <person name="Bowman C.A."/>
            <person name="Russell D.A."/>
            <person name="Pope W.H."/>
            <person name="Jacobs-Sera D."/>
            <person name="Hendrix R.W."/>
            <person name="Hatfull G.F."/>
        </authorList>
    </citation>
    <scope>NUCLEOTIDE SEQUENCE [LARGE SCALE GENOMIC DNA]</scope>
</reference>
<dbReference type="OrthoDB" id="18637at10239"/>
<organism evidence="1 2">
    <name type="scientific">Mycobacterium phage Gaia</name>
    <dbReference type="NCBI Taxonomy" id="1486472"/>
    <lineage>
        <taxon>Viruses</taxon>
        <taxon>Duplodnaviria</taxon>
        <taxon>Heunggongvirae</taxon>
        <taxon>Uroviricota</taxon>
        <taxon>Caudoviricetes</taxon>
        <taxon>Gaiavirus</taxon>
        <taxon>Gaiavirus gaia</taxon>
    </lineage>
</organism>
<dbReference type="EMBL" id="KJ567043">
    <property type="protein sequence ID" value="AID58865.1"/>
    <property type="molecule type" value="Genomic_DNA"/>
</dbReference>
<gene>
    <name evidence="1" type="primary">45</name>
    <name evidence="1" type="ORF">PBI_GAIA_45</name>
</gene>
<name>A0A068F8N3_9CAUD</name>
<evidence type="ECO:0000313" key="2">
    <source>
        <dbReference type="Proteomes" id="UP000027491"/>
    </source>
</evidence>